<reference evidence="2" key="1">
    <citation type="journal article" date="2014" name="Front. Microbiol.">
        <title>High frequency of phylogenetically diverse reductive dehalogenase-homologous genes in deep subseafloor sedimentary metagenomes.</title>
        <authorList>
            <person name="Kawai M."/>
            <person name="Futagami T."/>
            <person name="Toyoda A."/>
            <person name="Takaki Y."/>
            <person name="Nishi S."/>
            <person name="Hori S."/>
            <person name="Arai W."/>
            <person name="Tsubouchi T."/>
            <person name="Morono Y."/>
            <person name="Uchiyama I."/>
            <person name="Ito T."/>
            <person name="Fujiyama A."/>
            <person name="Inagaki F."/>
            <person name="Takami H."/>
        </authorList>
    </citation>
    <scope>NUCLEOTIDE SEQUENCE</scope>
    <source>
        <strain evidence="2">Expedition CK06-06</strain>
    </source>
</reference>
<dbReference type="Gene3D" id="2.170.130.10">
    <property type="entry name" value="TonB-dependent receptor, plug domain"/>
    <property type="match status" value="1"/>
</dbReference>
<gene>
    <name evidence="2" type="ORF">S06H3_14913</name>
</gene>
<evidence type="ECO:0000313" key="2">
    <source>
        <dbReference type="EMBL" id="GAI06231.1"/>
    </source>
</evidence>
<name>X1LK53_9ZZZZ</name>
<sequence length="245" mass="26786">DMNPEDIASVTVLKGGAATALYGLRAANGAIIITTKSGKELRQKSKIEFHTTLGWDVVSQLPPTQNTFVQGNNGNWIGGFSRSWGPNADTLQYDITTNPDYKWDENGMIVGQNHPNANGIPINMYDNYDFFQTGVTLNNRFSISSGNEFGNYYFSISNLDQTGVVPNNKFGRTTARLKAKTKLSDKASFSANMAYANSRANQIQKGSNVSGVMLGLVRTPPSFDNGAGYEFPDGKQRNYRNGGRV</sequence>
<dbReference type="SUPFAM" id="SSF56935">
    <property type="entry name" value="Porins"/>
    <property type="match status" value="1"/>
</dbReference>
<accession>X1LK53</accession>
<proteinExistence type="predicted"/>
<dbReference type="InterPro" id="IPR037066">
    <property type="entry name" value="Plug_dom_sf"/>
</dbReference>
<protein>
    <recommendedName>
        <fullName evidence="3">TonB-dependent receptor plug domain-containing protein</fullName>
    </recommendedName>
</protein>
<dbReference type="AlphaFoldDB" id="X1LK53"/>
<feature type="non-terminal residue" evidence="2">
    <location>
        <position position="1"/>
    </location>
</feature>
<evidence type="ECO:0000256" key="1">
    <source>
        <dbReference type="SAM" id="MobiDB-lite"/>
    </source>
</evidence>
<dbReference type="NCBIfam" id="TIGR04057">
    <property type="entry name" value="SusC_RagA_signa"/>
    <property type="match status" value="1"/>
</dbReference>
<organism evidence="2">
    <name type="scientific">marine sediment metagenome</name>
    <dbReference type="NCBI Taxonomy" id="412755"/>
    <lineage>
        <taxon>unclassified sequences</taxon>
        <taxon>metagenomes</taxon>
        <taxon>ecological metagenomes</taxon>
    </lineage>
</organism>
<dbReference type="InterPro" id="IPR023997">
    <property type="entry name" value="TonB-dep_OMP_SusC/RagA_CS"/>
</dbReference>
<dbReference type="EMBL" id="BARV01007314">
    <property type="protein sequence ID" value="GAI06231.1"/>
    <property type="molecule type" value="Genomic_DNA"/>
</dbReference>
<comment type="caution">
    <text evidence="2">The sequence shown here is derived from an EMBL/GenBank/DDBJ whole genome shotgun (WGS) entry which is preliminary data.</text>
</comment>
<feature type="region of interest" description="Disordered" evidence="1">
    <location>
        <begin position="225"/>
        <end position="245"/>
    </location>
</feature>
<evidence type="ECO:0008006" key="3">
    <source>
        <dbReference type="Google" id="ProtNLM"/>
    </source>
</evidence>